<proteinExistence type="predicted"/>
<organism evidence="1 2">
    <name type="scientific">Cyphomyrmex costatus</name>
    <dbReference type="NCBI Taxonomy" id="456900"/>
    <lineage>
        <taxon>Eukaryota</taxon>
        <taxon>Metazoa</taxon>
        <taxon>Ecdysozoa</taxon>
        <taxon>Arthropoda</taxon>
        <taxon>Hexapoda</taxon>
        <taxon>Insecta</taxon>
        <taxon>Pterygota</taxon>
        <taxon>Neoptera</taxon>
        <taxon>Endopterygota</taxon>
        <taxon>Hymenoptera</taxon>
        <taxon>Apocrita</taxon>
        <taxon>Aculeata</taxon>
        <taxon>Formicoidea</taxon>
        <taxon>Formicidae</taxon>
        <taxon>Myrmicinae</taxon>
        <taxon>Cyphomyrmex</taxon>
    </lineage>
</organism>
<accession>A0A151IPA8</accession>
<dbReference type="EMBL" id="KQ976877">
    <property type="protein sequence ID" value="KYN07671.1"/>
    <property type="molecule type" value="Genomic_DNA"/>
</dbReference>
<keyword evidence="2" id="KW-1185">Reference proteome</keyword>
<evidence type="ECO:0000313" key="1">
    <source>
        <dbReference type="EMBL" id="KYN07671.1"/>
    </source>
</evidence>
<gene>
    <name evidence="1" type="ORF">ALC62_01345</name>
</gene>
<reference evidence="1 2" key="1">
    <citation type="submission" date="2016-03" db="EMBL/GenBank/DDBJ databases">
        <title>Cyphomyrmex costatus WGS genome.</title>
        <authorList>
            <person name="Nygaard S."/>
            <person name="Hu H."/>
            <person name="Boomsma J."/>
            <person name="Zhang G."/>
        </authorList>
    </citation>
    <scope>NUCLEOTIDE SEQUENCE [LARGE SCALE GENOMIC DNA]</scope>
    <source>
        <strain evidence="1">MS0001</strain>
        <tissue evidence="1">Whole body</tissue>
    </source>
</reference>
<name>A0A151IPA8_9HYME</name>
<evidence type="ECO:0000313" key="2">
    <source>
        <dbReference type="Proteomes" id="UP000078542"/>
    </source>
</evidence>
<dbReference type="AlphaFoldDB" id="A0A151IPA8"/>
<sequence length="203" mass="23251">MFIGHVSHGDERHRRHIRGKKRAALADKLEKRSAIVIKLEMLAKKDEEVLLAGNLNETLDILHKISMVLFSEKQIKCLATIYYYALLLPGNANVGSLLVAEFISSKHDVTTITHFLNKNNNKKNNMLHCSSVSVAAGMYEAFVKLFGNEHEINDFNNLVQIIKILLPKTQTVARTHIYHKYKLKCFHSTGNRRLVIRHLKQLK</sequence>
<protein>
    <submittedName>
        <fullName evidence="1">Uncharacterized protein</fullName>
    </submittedName>
</protein>
<dbReference type="Proteomes" id="UP000078542">
    <property type="component" value="Unassembled WGS sequence"/>
</dbReference>